<comment type="caution">
    <text evidence="2">The sequence shown here is derived from an EMBL/GenBank/DDBJ whole genome shotgun (WGS) entry which is preliminary data.</text>
</comment>
<organism evidence="2 3">
    <name type="scientific">Shewanella holmiensis</name>
    <dbReference type="NCBI Taxonomy" id="2952222"/>
    <lineage>
        <taxon>Bacteria</taxon>
        <taxon>Pseudomonadati</taxon>
        <taxon>Pseudomonadota</taxon>
        <taxon>Gammaproteobacteria</taxon>
        <taxon>Alteromonadales</taxon>
        <taxon>Shewanellaceae</taxon>
        <taxon>Shewanella</taxon>
    </lineage>
</organism>
<protein>
    <submittedName>
        <fullName evidence="2">Uncharacterized protein</fullName>
    </submittedName>
</protein>
<keyword evidence="3" id="KW-1185">Reference proteome</keyword>
<feature type="non-terminal residue" evidence="2">
    <location>
        <position position="226"/>
    </location>
</feature>
<name>A0A9X2WNL9_9GAMM</name>
<evidence type="ECO:0000313" key="2">
    <source>
        <dbReference type="EMBL" id="MCT7942509.1"/>
    </source>
</evidence>
<dbReference type="Proteomes" id="UP001155546">
    <property type="component" value="Unassembled WGS sequence"/>
</dbReference>
<dbReference type="RefSeq" id="WP_261298876.1">
    <property type="nucleotide sequence ID" value="NZ_JAMTCD010000014.1"/>
</dbReference>
<gene>
    <name evidence="2" type="ORF">NE535_11960</name>
</gene>
<accession>A0A9X2WNL9</accession>
<evidence type="ECO:0000256" key="1">
    <source>
        <dbReference type="SAM" id="MobiDB-lite"/>
    </source>
</evidence>
<feature type="region of interest" description="Disordered" evidence="1">
    <location>
        <begin position="187"/>
        <end position="226"/>
    </location>
</feature>
<dbReference type="EMBL" id="JAMTCD010000014">
    <property type="protein sequence ID" value="MCT7942509.1"/>
    <property type="molecule type" value="Genomic_DNA"/>
</dbReference>
<reference evidence="2" key="1">
    <citation type="journal article" date="2023" name="Int. J. Syst. Evol. Microbiol.">
        <title>&lt;i&gt;Shewanella septentrionalis&lt;/i&gt; sp. nov. and &lt;i&gt;Shewanella holmiensis&lt;/i&gt; sp. nov., isolated from Baltic Sea water and sediments.</title>
        <authorList>
            <person name="Martin-Rodriguez A.J."/>
            <person name="Thorell K."/>
            <person name="Joffre E."/>
            <person name="Jensie-Markopoulos S."/>
            <person name="Moore E.R.B."/>
            <person name="Sjoling A."/>
        </authorList>
    </citation>
    <scope>NUCLEOTIDE SEQUENCE</scope>
    <source>
        <strain evidence="2">SP1S2-7</strain>
    </source>
</reference>
<proteinExistence type="predicted"/>
<evidence type="ECO:0000313" key="3">
    <source>
        <dbReference type="Proteomes" id="UP001155546"/>
    </source>
</evidence>
<sequence length="226" mass="24130">MTKKKPSTPPTTSASELEQKLKQQSITTAKKIDKDVERLKAKERRDAAIIQGTNQDLVADKSWGQNIAASDVLSQDERESTAERSNNVKTETADFLVNSSNDTQVQLKTPAPSAGDIAIQPIEAPQQSKMVVETGSTETTGIEHNYLHTATNQPSPTLPTLAQALNITSNIIQPPAFVISHQLITPPEPYVGAPQPNTLQTGTGTNQPSPTLTGTGTGTNQPSPTL</sequence>
<dbReference type="AlphaFoldDB" id="A0A9X2WNL9"/>
<feature type="compositionally biased region" description="Polar residues" evidence="1">
    <location>
        <begin position="195"/>
        <end position="210"/>
    </location>
</feature>
<feature type="region of interest" description="Disordered" evidence="1">
    <location>
        <begin position="1"/>
        <end position="26"/>
    </location>
</feature>